<dbReference type="Proteomes" id="UP001610432">
    <property type="component" value="Unassembled WGS sequence"/>
</dbReference>
<protein>
    <submittedName>
        <fullName evidence="1">Uncharacterized protein</fullName>
    </submittedName>
</protein>
<sequence length="108" mass="11791">MPSIHSSGRCVPLCIPRQISPHRKVASDGAWHPERRNLGTAILKGLTSDEPLFTRYIACVQSTSSEQRLTSQFDGFSNLTVSIADNVKAVQDSNVIILALDPSIIETD</sequence>
<keyword evidence="2" id="KW-1185">Reference proteome</keyword>
<dbReference type="EMBL" id="JBFXLQ010000001">
    <property type="protein sequence ID" value="KAL2872488.1"/>
    <property type="molecule type" value="Genomic_DNA"/>
</dbReference>
<organism evidence="1 2">
    <name type="scientific">Aspergillus lucknowensis</name>
    <dbReference type="NCBI Taxonomy" id="176173"/>
    <lineage>
        <taxon>Eukaryota</taxon>
        <taxon>Fungi</taxon>
        <taxon>Dikarya</taxon>
        <taxon>Ascomycota</taxon>
        <taxon>Pezizomycotina</taxon>
        <taxon>Eurotiomycetes</taxon>
        <taxon>Eurotiomycetidae</taxon>
        <taxon>Eurotiales</taxon>
        <taxon>Aspergillaceae</taxon>
        <taxon>Aspergillus</taxon>
        <taxon>Aspergillus subgen. Nidulantes</taxon>
    </lineage>
</organism>
<dbReference type="Gene3D" id="3.40.50.720">
    <property type="entry name" value="NAD(P)-binding Rossmann-like Domain"/>
    <property type="match status" value="1"/>
</dbReference>
<accession>A0ABR4M7A8</accession>
<name>A0ABR4M7A8_9EURO</name>
<comment type="caution">
    <text evidence="1">The sequence shown here is derived from an EMBL/GenBank/DDBJ whole genome shotgun (WGS) entry which is preliminary data.</text>
</comment>
<reference evidence="1 2" key="1">
    <citation type="submission" date="2024-07" db="EMBL/GenBank/DDBJ databases">
        <title>Section-level genome sequencing and comparative genomics of Aspergillus sections Usti and Cavernicolus.</title>
        <authorList>
            <consortium name="Lawrence Berkeley National Laboratory"/>
            <person name="Nybo J.L."/>
            <person name="Vesth T.C."/>
            <person name="Theobald S."/>
            <person name="Frisvad J.C."/>
            <person name="Larsen T.O."/>
            <person name="Kjaerboelling I."/>
            <person name="Rothschild-Mancinelli K."/>
            <person name="Lyhne E.K."/>
            <person name="Kogle M.E."/>
            <person name="Barry K."/>
            <person name="Clum A."/>
            <person name="Na H."/>
            <person name="Ledsgaard L."/>
            <person name="Lin J."/>
            <person name="Lipzen A."/>
            <person name="Kuo A."/>
            <person name="Riley R."/>
            <person name="Mondo S."/>
            <person name="Labutti K."/>
            <person name="Haridas S."/>
            <person name="Pangalinan J."/>
            <person name="Salamov A.A."/>
            <person name="Simmons B.A."/>
            <person name="Magnuson J.K."/>
            <person name="Chen J."/>
            <person name="Drula E."/>
            <person name="Henrissat B."/>
            <person name="Wiebenga A."/>
            <person name="Lubbers R.J."/>
            <person name="Gomes A.C."/>
            <person name="Macurrencykelacurrency M.R."/>
            <person name="Stajich J."/>
            <person name="Grigoriev I.V."/>
            <person name="Mortensen U.H."/>
            <person name="De Vries R.P."/>
            <person name="Baker S.E."/>
            <person name="Andersen M.R."/>
        </authorList>
    </citation>
    <scope>NUCLEOTIDE SEQUENCE [LARGE SCALE GENOMIC DNA]</scope>
    <source>
        <strain evidence="1 2">CBS 449.75</strain>
    </source>
</reference>
<proteinExistence type="predicted"/>
<dbReference type="RefSeq" id="XP_070891466.1">
    <property type="nucleotide sequence ID" value="XM_071031850.1"/>
</dbReference>
<evidence type="ECO:0000313" key="2">
    <source>
        <dbReference type="Proteomes" id="UP001610432"/>
    </source>
</evidence>
<evidence type="ECO:0000313" key="1">
    <source>
        <dbReference type="EMBL" id="KAL2872488.1"/>
    </source>
</evidence>
<gene>
    <name evidence="1" type="ORF">BJX67DRAFT_376303</name>
</gene>
<dbReference type="GeneID" id="98146922"/>